<comment type="similarity">
    <text evidence="1">Belongs to the cytochrome b5 family. MAPR subfamily.</text>
</comment>
<dbReference type="SMART" id="SM01117">
    <property type="entry name" value="Cyt-b5"/>
    <property type="match status" value="1"/>
</dbReference>
<reference evidence="5" key="1">
    <citation type="submission" date="2019-07" db="EMBL/GenBank/DDBJ databases">
        <title>Hyphodiscus hymeniophilus genome sequencing and assembly.</title>
        <authorList>
            <person name="Kramer G."/>
            <person name="Nodwell J."/>
        </authorList>
    </citation>
    <scope>NUCLEOTIDE SEQUENCE</scope>
    <source>
        <strain evidence="5">ATCC 34498</strain>
    </source>
</reference>
<protein>
    <submittedName>
        <fullName evidence="5">Membrane steroid-binding 2</fullName>
    </submittedName>
</protein>
<dbReference type="PANTHER" id="PTHR10281:SF76">
    <property type="entry name" value="CALCUTTA CUP-RELATED"/>
    <property type="match status" value="1"/>
</dbReference>
<dbReference type="InterPro" id="IPR001199">
    <property type="entry name" value="Cyt_B5-like_heme/steroid-bd"/>
</dbReference>
<sequence>MAEFRKRNAKAPSAKKSRTAPTSAPIGNNHGLYLIVAVIAALAVYHFQFQSHSSPANSSSTSGPSGSSTAPENDKIQLTDEQLASYTGADPEKPIYIALNGTIFDVSSGRSFYGPGGHYGHFAGRDATRAWVTTCFQPEHLTWDMKGVEAMFVPKWMDEEIESAADGRSTEALPEGLKEQAATLMQKIGKVTEAEKKRRREEDAEEVKEKIEEAMAHWINFFKNSPKYNEVGVIVGRKPLDEDRADIGLCEDALKKRPVKGVDLRTLWE</sequence>
<name>A0A9P7AXI8_9HELO</name>
<feature type="domain" description="Cytochrome b5 heme-binding" evidence="4">
    <location>
        <begin position="78"/>
        <end position="165"/>
    </location>
</feature>
<dbReference type="AlphaFoldDB" id="A0A9P7AXI8"/>
<feature type="transmembrane region" description="Helical" evidence="3">
    <location>
        <begin position="31"/>
        <end position="49"/>
    </location>
</feature>
<evidence type="ECO:0000313" key="6">
    <source>
        <dbReference type="Proteomes" id="UP000785200"/>
    </source>
</evidence>
<dbReference type="InterPro" id="IPR036400">
    <property type="entry name" value="Cyt_B5-like_heme/steroid_sf"/>
</dbReference>
<dbReference type="GO" id="GO:0016020">
    <property type="term" value="C:membrane"/>
    <property type="evidence" value="ECO:0007669"/>
    <property type="project" value="TreeGrafter"/>
</dbReference>
<dbReference type="GO" id="GO:0012505">
    <property type="term" value="C:endomembrane system"/>
    <property type="evidence" value="ECO:0007669"/>
    <property type="project" value="TreeGrafter"/>
</dbReference>
<dbReference type="InterPro" id="IPR050577">
    <property type="entry name" value="MAPR/NEUFC/NENF-like"/>
</dbReference>
<feature type="region of interest" description="Disordered" evidence="2">
    <location>
        <begin position="1"/>
        <end position="23"/>
    </location>
</feature>
<keyword evidence="3" id="KW-0812">Transmembrane</keyword>
<evidence type="ECO:0000259" key="4">
    <source>
        <dbReference type="SMART" id="SM01117"/>
    </source>
</evidence>
<dbReference type="Proteomes" id="UP000785200">
    <property type="component" value="Unassembled WGS sequence"/>
</dbReference>
<keyword evidence="6" id="KW-1185">Reference proteome</keyword>
<feature type="compositionally biased region" description="Low complexity" evidence="2">
    <location>
        <begin position="54"/>
        <end position="70"/>
    </location>
</feature>
<dbReference type="Gene3D" id="3.10.120.10">
    <property type="entry name" value="Cytochrome b5-like heme/steroid binding domain"/>
    <property type="match status" value="1"/>
</dbReference>
<feature type="region of interest" description="Disordered" evidence="2">
    <location>
        <begin position="54"/>
        <end position="74"/>
    </location>
</feature>
<evidence type="ECO:0000256" key="3">
    <source>
        <dbReference type="SAM" id="Phobius"/>
    </source>
</evidence>
<dbReference type="PANTHER" id="PTHR10281">
    <property type="entry name" value="MEMBRANE-ASSOCIATED PROGESTERONE RECEPTOR COMPONENT-RELATED"/>
    <property type="match status" value="1"/>
</dbReference>
<dbReference type="EMBL" id="VNKQ01000008">
    <property type="protein sequence ID" value="KAG0649302.1"/>
    <property type="molecule type" value="Genomic_DNA"/>
</dbReference>
<dbReference type="OrthoDB" id="10257697at2759"/>
<dbReference type="SUPFAM" id="SSF55856">
    <property type="entry name" value="Cytochrome b5-like heme/steroid binding domain"/>
    <property type="match status" value="1"/>
</dbReference>
<gene>
    <name evidence="5" type="ORF">D0Z07_4435</name>
</gene>
<evidence type="ECO:0000256" key="2">
    <source>
        <dbReference type="SAM" id="MobiDB-lite"/>
    </source>
</evidence>
<comment type="caution">
    <text evidence="5">The sequence shown here is derived from an EMBL/GenBank/DDBJ whole genome shotgun (WGS) entry which is preliminary data.</text>
</comment>
<keyword evidence="3" id="KW-0472">Membrane</keyword>
<proteinExistence type="inferred from homology"/>
<organism evidence="5 6">
    <name type="scientific">Hyphodiscus hymeniophilus</name>
    <dbReference type="NCBI Taxonomy" id="353542"/>
    <lineage>
        <taxon>Eukaryota</taxon>
        <taxon>Fungi</taxon>
        <taxon>Dikarya</taxon>
        <taxon>Ascomycota</taxon>
        <taxon>Pezizomycotina</taxon>
        <taxon>Leotiomycetes</taxon>
        <taxon>Helotiales</taxon>
        <taxon>Hyphodiscaceae</taxon>
        <taxon>Hyphodiscus</taxon>
    </lineage>
</organism>
<dbReference type="Pfam" id="PF00173">
    <property type="entry name" value="Cyt-b5"/>
    <property type="match status" value="1"/>
</dbReference>
<evidence type="ECO:0000256" key="1">
    <source>
        <dbReference type="ARBA" id="ARBA00038357"/>
    </source>
</evidence>
<accession>A0A9P7AXI8</accession>
<keyword evidence="3" id="KW-1133">Transmembrane helix</keyword>
<feature type="compositionally biased region" description="Basic residues" evidence="2">
    <location>
        <begin position="7"/>
        <end position="18"/>
    </location>
</feature>
<evidence type="ECO:0000313" key="5">
    <source>
        <dbReference type="EMBL" id="KAG0649302.1"/>
    </source>
</evidence>